<feature type="transmembrane region" description="Helical" evidence="1">
    <location>
        <begin position="75"/>
        <end position="96"/>
    </location>
</feature>
<dbReference type="AlphaFoldDB" id="A0A9X2YIK4"/>
<sequence length="270" mass="27829">MEKKYIGFGVGSGLIAGLASFGYARLEISPLIEEAIGYEEGRAHAESSLTGEHGHEHEVFTRALQENVGAGVGTLVFGLVMGALFAVAFSVLLAALRRRGVAVDPRAAAVLLAAVAFVSTTLVPALAYPPNPPGVGLEDTIGDRTSAYLTVVVASVTLATVAVAVGLRLVPRVGGWTSGILATVGYLAATATVVMLMPSFHEVPGPMTGPGGDIVFAGFPAEVLSEFRIDSLLAQAILWFVIASGFVVMLPRAVRLGAARPLAGALHGDR</sequence>
<dbReference type="Proteomes" id="UP001141629">
    <property type="component" value="Unassembled WGS sequence"/>
</dbReference>
<keyword evidence="1" id="KW-0472">Membrane</keyword>
<reference evidence="2" key="2">
    <citation type="journal article" date="2022" name="BMC Genomics">
        <title>Comparative genome analysis of mycobacteria focusing on tRNA and non-coding RNA.</title>
        <authorList>
            <person name="Behra P.R.K."/>
            <person name="Pettersson B.M.F."/>
            <person name="Ramesh M."/>
            <person name="Das S."/>
            <person name="Dasgupta S."/>
            <person name="Kirsebom L.A."/>
        </authorList>
    </citation>
    <scope>NUCLEOTIDE SEQUENCE</scope>
    <source>
        <strain evidence="2">DSM 44838</strain>
    </source>
</reference>
<evidence type="ECO:0000313" key="3">
    <source>
        <dbReference type="Proteomes" id="UP001141629"/>
    </source>
</evidence>
<gene>
    <name evidence="2" type="ORF">H7K45_05155</name>
</gene>
<name>A0A9X2YIK4_9MYCO</name>
<feature type="transmembrane region" description="Helical" evidence="1">
    <location>
        <begin position="5"/>
        <end position="24"/>
    </location>
</feature>
<dbReference type="RefSeq" id="WP_263994694.1">
    <property type="nucleotide sequence ID" value="NZ_JACKVK010000003.1"/>
</dbReference>
<keyword evidence="1" id="KW-0812">Transmembrane</keyword>
<feature type="transmembrane region" description="Helical" evidence="1">
    <location>
        <begin position="108"/>
        <end position="127"/>
    </location>
</feature>
<keyword evidence="3" id="KW-1185">Reference proteome</keyword>
<comment type="caution">
    <text evidence="2">The sequence shown here is derived from an EMBL/GenBank/DDBJ whole genome shotgun (WGS) entry which is preliminary data.</text>
</comment>
<proteinExistence type="predicted"/>
<dbReference type="InterPro" id="IPR012666">
    <property type="entry name" value="CbtA_put"/>
</dbReference>
<feature type="transmembrane region" description="Helical" evidence="1">
    <location>
        <begin position="179"/>
        <end position="200"/>
    </location>
</feature>
<evidence type="ECO:0000313" key="2">
    <source>
        <dbReference type="EMBL" id="MCV7419922.1"/>
    </source>
</evidence>
<dbReference type="Pfam" id="PF09490">
    <property type="entry name" value="CbtA"/>
    <property type="match status" value="1"/>
</dbReference>
<evidence type="ECO:0000256" key="1">
    <source>
        <dbReference type="SAM" id="Phobius"/>
    </source>
</evidence>
<keyword evidence="1" id="KW-1133">Transmembrane helix</keyword>
<protein>
    <submittedName>
        <fullName evidence="2">CbtA family protein</fullName>
    </submittedName>
</protein>
<accession>A0A9X2YIK4</accession>
<dbReference type="EMBL" id="JACKVK010000003">
    <property type="protein sequence ID" value="MCV7419922.1"/>
    <property type="molecule type" value="Genomic_DNA"/>
</dbReference>
<reference evidence="2" key="1">
    <citation type="submission" date="2020-07" db="EMBL/GenBank/DDBJ databases">
        <authorList>
            <person name="Pettersson B.M.F."/>
            <person name="Behra P.R.K."/>
            <person name="Ramesh M."/>
            <person name="Das S."/>
            <person name="Dasgupta S."/>
            <person name="Kirsebom L.A."/>
        </authorList>
    </citation>
    <scope>NUCLEOTIDE SEQUENCE</scope>
    <source>
        <strain evidence="2">DSM 44838</strain>
    </source>
</reference>
<feature type="transmembrane region" description="Helical" evidence="1">
    <location>
        <begin position="147"/>
        <end position="167"/>
    </location>
</feature>
<organism evidence="2 3">
    <name type="scientific">Mycobacterium yunnanensis</name>
    <dbReference type="NCBI Taxonomy" id="368477"/>
    <lineage>
        <taxon>Bacteria</taxon>
        <taxon>Bacillati</taxon>
        <taxon>Actinomycetota</taxon>
        <taxon>Actinomycetes</taxon>
        <taxon>Mycobacteriales</taxon>
        <taxon>Mycobacteriaceae</taxon>
        <taxon>Mycobacterium</taxon>
    </lineage>
</organism>
<feature type="transmembrane region" description="Helical" evidence="1">
    <location>
        <begin position="232"/>
        <end position="250"/>
    </location>
</feature>